<gene>
    <name evidence="6" type="ORF">MAGMO_2899</name>
</gene>
<proteinExistence type="predicted"/>
<evidence type="ECO:0000256" key="4">
    <source>
        <dbReference type="PROSITE-ProRule" id="PRU00335"/>
    </source>
</evidence>
<dbReference type="SUPFAM" id="SSF46689">
    <property type="entry name" value="Homeodomain-like"/>
    <property type="match status" value="1"/>
</dbReference>
<dbReference type="Pfam" id="PF00440">
    <property type="entry name" value="TetR_N"/>
    <property type="match status" value="1"/>
</dbReference>
<dbReference type="InterPro" id="IPR001647">
    <property type="entry name" value="HTH_TetR"/>
</dbReference>
<accession>A0A1S7LMS3</accession>
<feature type="domain" description="HTH tetR-type" evidence="5">
    <location>
        <begin position="8"/>
        <end position="68"/>
    </location>
</feature>
<dbReference type="GO" id="GO:0003677">
    <property type="term" value="F:DNA binding"/>
    <property type="evidence" value="ECO:0007669"/>
    <property type="project" value="UniProtKB-UniRule"/>
</dbReference>
<evidence type="ECO:0000256" key="2">
    <source>
        <dbReference type="ARBA" id="ARBA00023125"/>
    </source>
</evidence>
<dbReference type="SUPFAM" id="SSF48498">
    <property type="entry name" value="Tetracyclin repressor-like, C-terminal domain"/>
    <property type="match status" value="1"/>
</dbReference>
<dbReference type="EMBL" id="LO017727">
    <property type="protein sequence ID" value="CRH07046.1"/>
    <property type="molecule type" value="Genomic_DNA"/>
</dbReference>
<organism evidence="6">
    <name type="scientific">Magnetococcus massalia (strain MO-1)</name>
    <dbReference type="NCBI Taxonomy" id="451514"/>
    <lineage>
        <taxon>Bacteria</taxon>
        <taxon>Pseudomonadati</taxon>
        <taxon>Pseudomonadota</taxon>
        <taxon>Magnetococcia</taxon>
        <taxon>Magnetococcales</taxon>
        <taxon>Magnetococcaceae</taxon>
        <taxon>Magnetococcus</taxon>
    </lineage>
</organism>
<keyword evidence="3" id="KW-0804">Transcription</keyword>
<name>A0A1S7LMS3_MAGMO</name>
<dbReference type="InterPro" id="IPR036271">
    <property type="entry name" value="Tet_transcr_reg_TetR-rel_C_sf"/>
</dbReference>
<dbReference type="AlphaFoldDB" id="A0A1S7LMS3"/>
<dbReference type="InterPro" id="IPR023772">
    <property type="entry name" value="DNA-bd_HTH_TetR-type_CS"/>
</dbReference>
<evidence type="ECO:0000256" key="1">
    <source>
        <dbReference type="ARBA" id="ARBA00023015"/>
    </source>
</evidence>
<keyword evidence="2 4" id="KW-0238">DNA-binding</keyword>
<dbReference type="InterPro" id="IPR009057">
    <property type="entry name" value="Homeodomain-like_sf"/>
</dbReference>
<feature type="DNA-binding region" description="H-T-H motif" evidence="4">
    <location>
        <begin position="31"/>
        <end position="50"/>
    </location>
</feature>
<evidence type="ECO:0000313" key="6">
    <source>
        <dbReference type="EMBL" id="CRH07046.1"/>
    </source>
</evidence>
<evidence type="ECO:0000259" key="5">
    <source>
        <dbReference type="PROSITE" id="PS50977"/>
    </source>
</evidence>
<dbReference type="PANTHER" id="PTHR47506:SF1">
    <property type="entry name" value="HTH-TYPE TRANSCRIPTIONAL REGULATOR YJDC"/>
    <property type="match status" value="1"/>
</dbReference>
<protein>
    <submittedName>
        <fullName evidence="6">Putative Transcriptional regulator, TetR family</fullName>
    </submittedName>
</protein>
<dbReference type="PRINTS" id="PR00455">
    <property type="entry name" value="HTHTETR"/>
</dbReference>
<dbReference type="InterPro" id="IPR011075">
    <property type="entry name" value="TetR_C"/>
</dbReference>
<keyword evidence="1" id="KW-0805">Transcription regulation</keyword>
<dbReference type="Pfam" id="PF16925">
    <property type="entry name" value="TetR_C_13"/>
    <property type="match status" value="1"/>
</dbReference>
<dbReference type="PANTHER" id="PTHR47506">
    <property type="entry name" value="TRANSCRIPTIONAL REGULATORY PROTEIN"/>
    <property type="match status" value="1"/>
</dbReference>
<dbReference type="PROSITE" id="PS01081">
    <property type="entry name" value="HTH_TETR_1"/>
    <property type="match status" value="1"/>
</dbReference>
<dbReference type="Gene3D" id="1.10.357.10">
    <property type="entry name" value="Tetracycline Repressor, domain 2"/>
    <property type="match status" value="1"/>
</dbReference>
<reference evidence="6" key="1">
    <citation type="submission" date="2015-04" db="EMBL/GenBank/DDBJ databases">
        <authorList>
            <person name="Syromyatnikov M.Y."/>
            <person name="Popov V.N."/>
        </authorList>
    </citation>
    <scope>NUCLEOTIDE SEQUENCE</scope>
    <source>
        <strain evidence="6">MO-1</strain>
    </source>
</reference>
<evidence type="ECO:0000256" key="3">
    <source>
        <dbReference type="ARBA" id="ARBA00023163"/>
    </source>
</evidence>
<sequence>MNDQRDPGKTRQRLLMAAYEEIHLKGFQAASLSAILQKAELTKGAMYHHFPNKKALGLAVVDEVFPAVFQEAFFAHFASRNNFVDGFLYALEEDMKKNGEMLVAQGCPVANLAQEMSPIDEDFRVSVNAMFQKFIGNLKRELIKGQQAGNVREDVDAGTTALFIGASMEGCVNLSKASSSIAMFRQCGDGLKQYVKTLRA</sequence>
<dbReference type="PROSITE" id="PS50977">
    <property type="entry name" value="HTH_TETR_2"/>
    <property type="match status" value="1"/>
</dbReference>